<dbReference type="InterPro" id="IPR012395">
    <property type="entry name" value="IGFBP_CNN"/>
</dbReference>
<dbReference type="OrthoDB" id="365605at2759"/>
<evidence type="ECO:0000256" key="10">
    <source>
        <dbReference type="ARBA" id="ARBA00042351"/>
    </source>
</evidence>
<dbReference type="PROSITE" id="PS01225">
    <property type="entry name" value="CTCK_2"/>
    <property type="match status" value="1"/>
</dbReference>
<dbReference type="GO" id="GO:0019838">
    <property type="term" value="F:growth factor binding"/>
    <property type="evidence" value="ECO:0007669"/>
    <property type="project" value="UniProtKB-KW"/>
</dbReference>
<dbReference type="GO" id="GO:0007165">
    <property type="term" value="P:signal transduction"/>
    <property type="evidence" value="ECO:0007669"/>
    <property type="project" value="InterPro"/>
</dbReference>
<dbReference type="GeneID" id="117349988"/>
<dbReference type="PIRSF" id="PIRSF036495">
    <property type="entry name" value="IGFBP_rP_CNN"/>
    <property type="match status" value="1"/>
</dbReference>
<name>A0A6P8NTN2_GEOSA</name>
<feature type="domain" description="IGFBP N-terminal" evidence="15">
    <location>
        <begin position="18"/>
        <end position="90"/>
    </location>
</feature>
<dbReference type="KEGG" id="gsh:117349988"/>
<dbReference type="Gene3D" id="2.10.70.10">
    <property type="entry name" value="Complement Module, domain 1"/>
    <property type="match status" value="1"/>
</dbReference>
<dbReference type="PANTHER" id="PTHR11348:SF18">
    <property type="entry name" value="CCN FAMILY MEMBER 1"/>
    <property type="match status" value="1"/>
</dbReference>
<dbReference type="InterPro" id="IPR043973">
    <property type="entry name" value="TSP1_CCN"/>
</dbReference>
<dbReference type="InParanoid" id="A0A6P8NTN2"/>
<sequence length="366" mass="40207">MEQPALVICLMMAWCALVSCDCPLVCTCPSGLPHCAPGVSRVLDSCGCCKVCARQLNQDCGKLWPCDPHKGLECNYGADPAATKGICRAKQEGRSCEYNGRVYQNGENFQPSCKHQCACIDGAVGCAPLCPQELPLSSLKCPNPRLVNTPGRCCQKFVCIKGPKKPDGVTFKDNFDWDAKANDLVYVGKEQHWKSVPVWSSLFGSQTLAEKKCLAQTTDWSSCSKTCGMGVSTRVTNENPQCKLVKETRLCLLRPCAQPDFTKLKKGKKCLKTSKAHEPIRFTYAGCKSIKRYQPNYCGTCVDGRCCVPLQTRSASVAFHCEDGEVFSHDVMMIRSCSCGPHCGHLNEVVAPPQHRLEGDMHKFTE</sequence>
<dbReference type="InterPro" id="IPR006207">
    <property type="entry name" value="Cys_knot_C"/>
</dbReference>
<dbReference type="GO" id="GO:0007155">
    <property type="term" value="P:cell adhesion"/>
    <property type="evidence" value="ECO:0007669"/>
    <property type="project" value="TreeGrafter"/>
</dbReference>
<dbReference type="PROSITE" id="PS01208">
    <property type="entry name" value="VWFC_1"/>
    <property type="match status" value="1"/>
</dbReference>
<keyword evidence="5 12" id="KW-0732">Signal</keyword>
<evidence type="ECO:0000259" key="13">
    <source>
        <dbReference type="PROSITE" id="PS01225"/>
    </source>
</evidence>
<keyword evidence="3" id="KW-0964">Secreted</keyword>
<comment type="similarity">
    <text evidence="2">Belongs to the CCN family.</text>
</comment>
<evidence type="ECO:0000256" key="2">
    <source>
        <dbReference type="ARBA" id="ARBA00008125"/>
    </source>
</evidence>
<dbReference type="GO" id="GO:0045597">
    <property type="term" value="P:positive regulation of cell differentiation"/>
    <property type="evidence" value="ECO:0007669"/>
    <property type="project" value="TreeGrafter"/>
</dbReference>
<evidence type="ECO:0000256" key="9">
    <source>
        <dbReference type="ARBA" id="ARBA00042204"/>
    </source>
</evidence>
<dbReference type="GO" id="GO:0005178">
    <property type="term" value="F:integrin binding"/>
    <property type="evidence" value="ECO:0007669"/>
    <property type="project" value="TreeGrafter"/>
</dbReference>
<dbReference type="Pfam" id="PF00007">
    <property type="entry name" value="Cys_knot"/>
    <property type="match status" value="1"/>
</dbReference>
<dbReference type="SUPFAM" id="SSF57184">
    <property type="entry name" value="Growth factor receptor domain"/>
    <property type="match status" value="1"/>
</dbReference>
<keyword evidence="4" id="KW-0597">Phosphoprotein</keyword>
<evidence type="ECO:0000256" key="5">
    <source>
        <dbReference type="ARBA" id="ARBA00022729"/>
    </source>
</evidence>
<dbReference type="SMART" id="SM00209">
    <property type="entry name" value="TSP1"/>
    <property type="match status" value="1"/>
</dbReference>
<evidence type="ECO:0000256" key="7">
    <source>
        <dbReference type="ARBA" id="ARBA00023183"/>
    </source>
</evidence>
<evidence type="ECO:0000313" key="16">
    <source>
        <dbReference type="Proteomes" id="UP000515159"/>
    </source>
</evidence>
<evidence type="ECO:0000256" key="6">
    <source>
        <dbReference type="ARBA" id="ARBA00023157"/>
    </source>
</evidence>
<dbReference type="Pfam" id="PF19035">
    <property type="entry name" value="TSP1_CCN"/>
    <property type="match status" value="1"/>
</dbReference>
<dbReference type="GO" id="GO:0031012">
    <property type="term" value="C:extracellular matrix"/>
    <property type="evidence" value="ECO:0007669"/>
    <property type="project" value="TreeGrafter"/>
</dbReference>
<dbReference type="InterPro" id="IPR036383">
    <property type="entry name" value="TSP1_rpt_sf"/>
</dbReference>
<dbReference type="PROSITE" id="PS50184">
    <property type="entry name" value="VWFC_2"/>
    <property type="match status" value="1"/>
</dbReference>
<evidence type="ECO:0000313" key="17">
    <source>
        <dbReference type="RefSeq" id="XP_033779717.1"/>
    </source>
</evidence>
<dbReference type="AlphaFoldDB" id="A0A6P8NTN2"/>
<dbReference type="Pfam" id="PF00219">
    <property type="entry name" value="IGFBP"/>
    <property type="match status" value="1"/>
</dbReference>
<reference evidence="17" key="1">
    <citation type="submission" date="2025-08" db="UniProtKB">
        <authorList>
            <consortium name="RefSeq"/>
        </authorList>
    </citation>
    <scope>IDENTIFICATION</scope>
</reference>
<dbReference type="RefSeq" id="XP_033779717.1">
    <property type="nucleotide sequence ID" value="XM_033923826.1"/>
</dbReference>
<accession>A0A6P8NTN2</accession>
<dbReference type="Proteomes" id="UP000515159">
    <property type="component" value="Chromosome 16"/>
</dbReference>
<protein>
    <recommendedName>
        <fullName evidence="8">CCN family member 1</fullName>
    </recommendedName>
    <alternativeName>
        <fullName evidence="10">Cellular communication network factor 1</fullName>
    </alternativeName>
    <alternativeName>
        <fullName evidence="9">Protein CYR61</fullName>
    </alternativeName>
</protein>
<dbReference type="InterPro" id="IPR009030">
    <property type="entry name" value="Growth_fac_rcpt_cys_sf"/>
</dbReference>
<dbReference type="PROSITE" id="PS51323">
    <property type="entry name" value="IGFBP_N_2"/>
    <property type="match status" value="1"/>
</dbReference>
<dbReference type="Pfam" id="PF00093">
    <property type="entry name" value="VWC"/>
    <property type="match status" value="1"/>
</dbReference>
<evidence type="ECO:0000256" key="3">
    <source>
        <dbReference type="ARBA" id="ARBA00022525"/>
    </source>
</evidence>
<dbReference type="SMART" id="SM00121">
    <property type="entry name" value="IB"/>
    <property type="match status" value="1"/>
</dbReference>
<dbReference type="GO" id="GO:0030335">
    <property type="term" value="P:positive regulation of cell migration"/>
    <property type="evidence" value="ECO:0007669"/>
    <property type="project" value="TreeGrafter"/>
</dbReference>
<keyword evidence="16" id="KW-1185">Reference proteome</keyword>
<dbReference type="SMART" id="SM00214">
    <property type="entry name" value="VWC"/>
    <property type="match status" value="1"/>
</dbReference>
<keyword evidence="7" id="KW-0340">Growth factor binding</keyword>
<dbReference type="GO" id="GO:0005615">
    <property type="term" value="C:extracellular space"/>
    <property type="evidence" value="ECO:0007669"/>
    <property type="project" value="TreeGrafter"/>
</dbReference>
<dbReference type="InterPro" id="IPR006208">
    <property type="entry name" value="Glyco_hormone_CN"/>
</dbReference>
<keyword evidence="6" id="KW-1015">Disulfide bond</keyword>
<dbReference type="PROSITE" id="PS50092">
    <property type="entry name" value="TSP1"/>
    <property type="match status" value="1"/>
</dbReference>
<gene>
    <name evidence="17" type="primary">LOC117349988</name>
</gene>
<organism evidence="16 17">
    <name type="scientific">Geotrypetes seraphini</name>
    <name type="common">Gaboon caecilian</name>
    <name type="synonym">Caecilia seraphini</name>
    <dbReference type="NCBI Taxonomy" id="260995"/>
    <lineage>
        <taxon>Eukaryota</taxon>
        <taxon>Metazoa</taxon>
        <taxon>Chordata</taxon>
        <taxon>Craniata</taxon>
        <taxon>Vertebrata</taxon>
        <taxon>Euteleostomi</taxon>
        <taxon>Amphibia</taxon>
        <taxon>Gymnophiona</taxon>
        <taxon>Geotrypetes</taxon>
    </lineage>
</organism>
<evidence type="ECO:0000259" key="15">
    <source>
        <dbReference type="PROSITE" id="PS51323"/>
    </source>
</evidence>
<proteinExistence type="inferred from homology"/>
<evidence type="ECO:0000256" key="1">
    <source>
        <dbReference type="ARBA" id="ARBA00004613"/>
    </source>
</evidence>
<feature type="chain" id="PRO_5028282002" description="CCN family member 1" evidence="12">
    <location>
        <begin position="21"/>
        <end position="366"/>
    </location>
</feature>
<evidence type="ECO:0000259" key="14">
    <source>
        <dbReference type="PROSITE" id="PS50184"/>
    </source>
</evidence>
<dbReference type="InterPro" id="IPR000884">
    <property type="entry name" value="TSP1_rpt"/>
</dbReference>
<dbReference type="SMART" id="SM00041">
    <property type="entry name" value="CT"/>
    <property type="match status" value="1"/>
</dbReference>
<comment type="subcellular location">
    <subcellularLocation>
        <location evidence="1">Secreted</location>
    </subcellularLocation>
</comment>
<dbReference type="SUPFAM" id="SSF57603">
    <property type="entry name" value="FnI-like domain"/>
    <property type="match status" value="1"/>
</dbReference>
<dbReference type="InterPro" id="IPR000867">
    <property type="entry name" value="IGFBP-like"/>
</dbReference>
<dbReference type="FunFam" id="2.20.100.10:FF:000038">
    <property type="entry name" value="CYR61 isoform 1"/>
    <property type="match status" value="1"/>
</dbReference>
<dbReference type="GO" id="GO:0008201">
    <property type="term" value="F:heparin binding"/>
    <property type="evidence" value="ECO:0007669"/>
    <property type="project" value="TreeGrafter"/>
</dbReference>
<dbReference type="PANTHER" id="PTHR11348">
    <property type="entry name" value="CONNECTIVE TISSUE GROWTH FACTOR-RELATED"/>
    <property type="match status" value="1"/>
</dbReference>
<evidence type="ECO:0000256" key="12">
    <source>
        <dbReference type="SAM" id="SignalP"/>
    </source>
</evidence>
<dbReference type="Gene3D" id="2.20.100.10">
    <property type="entry name" value="Thrombospondin type-1 (TSP1) repeat"/>
    <property type="match status" value="1"/>
</dbReference>
<dbReference type="InterPro" id="IPR001007">
    <property type="entry name" value="VWF_dom"/>
</dbReference>
<dbReference type="SUPFAM" id="SSF82895">
    <property type="entry name" value="TSP-1 type 1 repeat"/>
    <property type="match status" value="1"/>
</dbReference>
<dbReference type="GO" id="GO:0051240">
    <property type="term" value="P:positive regulation of multicellular organismal process"/>
    <property type="evidence" value="ECO:0007669"/>
    <property type="project" value="UniProtKB-ARBA"/>
</dbReference>
<comment type="caution">
    <text evidence="11">Lacks conserved residue(s) required for the propagation of feature annotation.</text>
</comment>
<dbReference type="GO" id="GO:2000026">
    <property type="term" value="P:regulation of multicellular organismal development"/>
    <property type="evidence" value="ECO:0007669"/>
    <property type="project" value="UniProtKB-ARBA"/>
</dbReference>
<dbReference type="GO" id="GO:0009891">
    <property type="term" value="P:positive regulation of biosynthetic process"/>
    <property type="evidence" value="ECO:0007669"/>
    <property type="project" value="UniProtKB-ARBA"/>
</dbReference>
<dbReference type="PROSITE" id="PS01185">
    <property type="entry name" value="CTCK_1"/>
    <property type="match status" value="1"/>
</dbReference>
<evidence type="ECO:0000256" key="8">
    <source>
        <dbReference type="ARBA" id="ARBA00039941"/>
    </source>
</evidence>
<dbReference type="FunFam" id="2.10.70.10:FF:000015">
    <property type="entry name" value="CYR61 isoform 1"/>
    <property type="match status" value="1"/>
</dbReference>
<feature type="domain" description="VWFC" evidence="14">
    <location>
        <begin position="94"/>
        <end position="160"/>
    </location>
</feature>
<feature type="signal peptide" evidence="12">
    <location>
        <begin position="1"/>
        <end position="20"/>
    </location>
</feature>
<evidence type="ECO:0000256" key="11">
    <source>
        <dbReference type="PROSITE-ProRule" id="PRU00039"/>
    </source>
</evidence>
<evidence type="ECO:0000256" key="4">
    <source>
        <dbReference type="ARBA" id="ARBA00022553"/>
    </source>
</evidence>
<feature type="domain" description="CTCK" evidence="13">
    <location>
        <begin position="270"/>
        <end position="344"/>
    </location>
</feature>
<dbReference type="GO" id="GO:0010556">
    <property type="term" value="P:regulation of macromolecule biosynthetic process"/>
    <property type="evidence" value="ECO:0007669"/>
    <property type="project" value="UniProtKB-ARBA"/>
</dbReference>
<dbReference type="InterPro" id="IPR050941">
    <property type="entry name" value="CCN"/>
</dbReference>